<evidence type="ECO:0000256" key="1">
    <source>
        <dbReference type="ARBA" id="ARBA00006538"/>
    </source>
</evidence>
<dbReference type="Gene3D" id="2.40.160.210">
    <property type="entry name" value="Acyl-CoA thioesterase, double hotdog domain"/>
    <property type="match status" value="1"/>
</dbReference>
<evidence type="ECO:0000256" key="8">
    <source>
        <dbReference type="ARBA" id="ARBA00079653"/>
    </source>
</evidence>
<dbReference type="Proteomes" id="UP000322077">
    <property type="component" value="Unassembled WGS sequence"/>
</dbReference>
<dbReference type="CDD" id="cd03444">
    <property type="entry name" value="Thioesterase_II_repeat1"/>
    <property type="match status" value="1"/>
</dbReference>
<dbReference type="Pfam" id="PF13622">
    <property type="entry name" value="4HBT_3"/>
    <property type="match status" value="1"/>
</dbReference>
<keyword evidence="12" id="KW-1185">Reference proteome</keyword>
<keyword evidence="3" id="KW-0378">Hydrolase</keyword>
<dbReference type="InterPro" id="IPR049449">
    <property type="entry name" value="TesB_ACOT8-like_N"/>
</dbReference>
<dbReference type="EC" id="3.1.2.20" evidence="5"/>
<comment type="similarity">
    <text evidence="1">Belongs to the C/M/P thioester hydrolase family.</text>
</comment>
<dbReference type="GO" id="GO:0009062">
    <property type="term" value="P:fatty acid catabolic process"/>
    <property type="evidence" value="ECO:0007669"/>
    <property type="project" value="TreeGrafter"/>
</dbReference>
<comment type="caution">
    <text evidence="11">The sequence shown here is derived from an EMBL/GenBank/DDBJ whole genome shotgun (WGS) entry which is preliminary data.</text>
</comment>
<evidence type="ECO:0000313" key="11">
    <source>
        <dbReference type="EMBL" id="TZG26342.1"/>
    </source>
</evidence>
<dbReference type="SUPFAM" id="SSF54637">
    <property type="entry name" value="Thioesterase/thiol ester dehydrase-isomerase"/>
    <property type="match status" value="2"/>
</dbReference>
<keyword evidence="4" id="KW-0443">Lipid metabolism</keyword>
<dbReference type="PANTHER" id="PTHR11066">
    <property type="entry name" value="ACYL-COA THIOESTERASE"/>
    <property type="match status" value="1"/>
</dbReference>
<dbReference type="CDD" id="cd03445">
    <property type="entry name" value="Thioesterase_II_repeat2"/>
    <property type="match status" value="1"/>
</dbReference>
<sequence>MNELIGALTMNAVGPDLFEGRTTNDGWFTLFGGQVIAQALSAATLTVPADRPVHSLHAYFLRGGAFDTPIKVEVARDRDGGAFSSRRVVVHQNDKPILTMMASFHAPEPGSWRQPQMPDVPPPEALPSLEDVQRAAAEQAPASMRESMLRRITSIDVHPITGCQPFQREDGPAEQAMWFRCRDVPADQSWHRILLAYASDLFLVNACIGPHRSRLKKGAHVASLDHGLWIHQDVNIEDWLLYVSDSASAGQGRGMNRGHIFSRDGRLIATTTQEGLMRLPA</sequence>
<dbReference type="GO" id="GO:0006637">
    <property type="term" value="P:acyl-CoA metabolic process"/>
    <property type="evidence" value="ECO:0007669"/>
    <property type="project" value="InterPro"/>
</dbReference>
<evidence type="ECO:0000256" key="2">
    <source>
        <dbReference type="ARBA" id="ARBA00011881"/>
    </source>
</evidence>
<evidence type="ECO:0000259" key="10">
    <source>
        <dbReference type="Pfam" id="PF13622"/>
    </source>
</evidence>
<evidence type="ECO:0000313" key="12">
    <source>
        <dbReference type="Proteomes" id="UP000322077"/>
    </source>
</evidence>
<evidence type="ECO:0000256" key="3">
    <source>
        <dbReference type="ARBA" id="ARBA00022801"/>
    </source>
</evidence>
<organism evidence="11 12">
    <name type="scientific">Sphingomonas montanisoli</name>
    <dbReference type="NCBI Taxonomy" id="2606412"/>
    <lineage>
        <taxon>Bacteria</taxon>
        <taxon>Pseudomonadati</taxon>
        <taxon>Pseudomonadota</taxon>
        <taxon>Alphaproteobacteria</taxon>
        <taxon>Sphingomonadales</taxon>
        <taxon>Sphingomonadaceae</taxon>
        <taxon>Sphingomonas</taxon>
    </lineage>
</organism>
<dbReference type="InterPro" id="IPR042171">
    <property type="entry name" value="Acyl-CoA_hotdog"/>
</dbReference>
<reference evidence="11 12" key="1">
    <citation type="submission" date="2019-08" db="EMBL/GenBank/DDBJ databases">
        <authorList>
            <person name="Wang G."/>
            <person name="Xu Z."/>
        </authorList>
    </citation>
    <scope>NUCLEOTIDE SEQUENCE [LARGE SCALE GENOMIC DNA]</scope>
    <source>
        <strain evidence="11 12">ZX</strain>
    </source>
</reference>
<evidence type="ECO:0000259" key="9">
    <source>
        <dbReference type="Pfam" id="PF02551"/>
    </source>
</evidence>
<dbReference type="Pfam" id="PF02551">
    <property type="entry name" value="Acyl_CoA_thio"/>
    <property type="match status" value="1"/>
</dbReference>
<dbReference type="PANTHER" id="PTHR11066:SF34">
    <property type="entry name" value="ACYL-COENZYME A THIOESTERASE 8"/>
    <property type="match status" value="1"/>
</dbReference>
<dbReference type="RefSeq" id="WP_149523145.1">
    <property type="nucleotide sequence ID" value="NZ_VTOU01000003.1"/>
</dbReference>
<evidence type="ECO:0000256" key="4">
    <source>
        <dbReference type="ARBA" id="ARBA00023098"/>
    </source>
</evidence>
<dbReference type="EMBL" id="VTOU01000003">
    <property type="protein sequence ID" value="TZG26342.1"/>
    <property type="molecule type" value="Genomic_DNA"/>
</dbReference>
<dbReference type="AlphaFoldDB" id="A0A5D9C576"/>
<dbReference type="InterPro" id="IPR003703">
    <property type="entry name" value="Acyl_CoA_thio"/>
</dbReference>
<feature type="domain" description="Acyl-CoA thioesterase 2 C-terminal" evidence="9">
    <location>
        <begin position="173"/>
        <end position="276"/>
    </location>
</feature>
<gene>
    <name evidence="11" type="ORF">FYJ91_15515</name>
</gene>
<dbReference type="FunFam" id="2.40.160.210:FF:000001">
    <property type="entry name" value="Acyl-CoA thioesterase II"/>
    <property type="match status" value="1"/>
</dbReference>
<comment type="catalytic activity">
    <reaction evidence="6">
        <text>a fatty acyl-CoA + H2O = a fatty acid + CoA + H(+)</text>
        <dbReference type="Rhea" id="RHEA:16781"/>
        <dbReference type="ChEBI" id="CHEBI:15377"/>
        <dbReference type="ChEBI" id="CHEBI:15378"/>
        <dbReference type="ChEBI" id="CHEBI:28868"/>
        <dbReference type="ChEBI" id="CHEBI:57287"/>
        <dbReference type="ChEBI" id="CHEBI:77636"/>
        <dbReference type="EC" id="3.1.2.20"/>
    </reaction>
    <physiologicalReaction direction="left-to-right" evidence="6">
        <dbReference type="Rhea" id="RHEA:16782"/>
    </physiologicalReaction>
</comment>
<feature type="domain" description="Acyl-CoA thioesterase-like N-terminal HotDog" evidence="10">
    <location>
        <begin position="29"/>
        <end position="105"/>
    </location>
</feature>
<proteinExistence type="inferred from homology"/>
<accession>A0A5D9C576</accession>
<evidence type="ECO:0000256" key="5">
    <source>
        <dbReference type="ARBA" id="ARBA00038894"/>
    </source>
</evidence>
<dbReference type="GO" id="GO:0047617">
    <property type="term" value="F:fatty acyl-CoA hydrolase activity"/>
    <property type="evidence" value="ECO:0007669"/>
    <property type="project" value="UniProtKB-EC"/>
</dbReference>
<evidence type="ECO:0000256" key="7">
    <source>
        <dbReference type="ARBA" id="ARBA00071120"/>
    </source>
</evidence>
<name>A0A5D9C576_9SPHN</name>
<protein>
    <recommendedName>
        <fullName evidence="7">Acyl-CoA thioesterase 2</fullName>
        <ecNumber evidence="5">3.1.2.20</ecNumber>
    </recommendedName>
    <alternativeName>
        <fullName evidence="8">Thioesterase II</fullName>
    </alternativeName>
</protein>
<evidence type="ECO:0000256" key="6">
    <source>
        <dbReference type="ARBA" id="ARBA00050943"/>
    </source>
</evidence>
<dbReference type="InterPro" id="IPR025652">
    <property type="entry name" value="TesB_C"/>
</dbReference>
<dbReference type="InterPro" id="IPR029069">
    <property type="entry name" value="HotDog_dom_sf"/>
</dbReference>
<comment type="subunit">
    <text evidence="2">Homotetramer.</text>
</comment>